<reference evidence="1 2" key="1">
    <citation type="journal article" date="2016" name="Genome Biol. Evol.">
        <title>Divergent and convergent evolution of fungal pathogenicity.</title>
        <authorList>
            <person name="Shang Y."/>
            <person name="Xiao G."/>
            <person name="Zheng P."/>
            <person name="Cen K."/>
            <person name="Zhan S."/>
            <person name="Wang C."/>
        </authorList>
    </citation>
    <scope>NUCLEOTIDE SEQUENCE [LARGE SCALE GENOMIC DNA]</scope>
    <source>
        <strain evidence="1 2">RCEF 264</strain>
    </source>
</reference>
<gene>
    <name evidence="1" type="ORF">SPI_06115</name>
</gene>
<accession>A0A167RT72</accession>
<evidence type="ECO:0000313" key="1">
    <source>
        <dbReference type="EMBL" id="OAA58913.1"/>
    </source>
</evidence>
<dbReference type="EMBL" id="AZHD01000011">
    <property type="protein sequence ID" value="OAA58913.1"/>
    <property type="molecule type" value="Genomic_DNA"/>
</dbReference>
<dbReference type="Proteomes" id="UP000076874">
    <property type="component" value="Unassembled WGS sequence"/>
</dbReference>
<proteinExistence type="predicted"/>
<dbReference type="AlphaFoldDB" id="A0A167RT72"/>
<protein>
    <submittedName>
        <fullName evidence="1">Uncharacterized protein</fullName>
    </submittedName>
</protein>
<comment type="caution">
    <text evidence="1">The sequence shown here is derived from an EMBL/GenBank/DDBJ whole genome shotgun (WGS) entry which is preliminary data.</text>
</comment>
<keyword evidence="2" id="KW-1185">Reference proteome</keyword>
<name>A0A167RT72_9HYPO</name>
<evidence type="ECO:0000313" key="2">
    <source>
        <dbReference type="Proteomes" id="UP000076874"/>
    </source>
</evidence>
<dbReference type="OrthoDB" id="4174307at2759"/>
<organism evidence="1 2">
    <name type="scientific">Niveomyces insectorum RCEF 264</name>
    <dbReference type="NCBI Taxonomy" id="1081102"/>
    <lineage>
        <taxon>Eukaryota</taxon>
        <taxon>Fungi</taxon>
        <taxon>Dikarya</taxon>
        <taxon>Ascomycota</taxon>
        <taxon>Pezizomycotina</taxon>
        <taxon>Sordariomycetes</taxon>
        <taxon>Hypocreomycetidae</taxon>
        <taxon>Hypocreales</taxon>
        <taxon>Cordycipitaceae</taxon>
        <taxon>Niveomyces</taxon>
    </lineage>
</organism>
<sequence length="224" mass="24736">MEGGSRSPTTSATLKVTALYVEFLAVTTDGIPIDPNRNPKNHAIFKMDIEHPENKYQGVRVSQEVDLNYASDESEGGKSYQPGMMEVRLVNYTQASNSSLRTDKLLLAGQGPLTLDHILGTFEKYRLQDFSFVTLNDRYFGCPIYTLTMDGITDGSIVDTKSGTPTPMANIFDALGMRYSLDPPGEPHTYPIDKGTFTAWRCQEAASMPYAGSRRAVELKASFP</sequence>